<organism evidence="1 2">
    <name type="scientific">Caerostris extrusa</name>
    <name type="common">Bark spider</name>
    <name type="synonym">Caerostris bankana</name>
    <dbReference type="NCBI Taxonomy" id="172846"/>
    <lineage>
        <taxon>Eukaryota</taxon>
        <taxon>Metazoa</taxon>
        <taxon>Ecdysozoa</taxon>
        <taxon>Arthropoda</taxon>
        <taxon>Chelicerata</taxon>
        <taxon>Arachnida</taxon>
        <taxon>Araneae</taxon>
        <taxon>Araneomorphae</taxon>
        <taxon>Entelegynae</taxon>
        <taxon>Araneoidea</taxon>
        <taxon>Araneidae</taxon>
        <taxon>Caerostris</taxon>
    </lineage>
</organism>
<accession>A0AAV4VV72</accession>
<evidence type="ECO:0000313" key="2">
    <source>
        <dbReference type="Proteomes" id="UP001054945"/>
    </source>
</evidence>
<keyword evidence="2" id="KW-1185">Reference proteome</keyword>
<proteinExistence type="predicted"/>
<dbReference type="AlphaFoldDB" id="A0AAV4VV72"/>
<comment type="caution">
    <text evidence="1">The sequence shown here is derived from an EMBL/GenBank/DDBJ whole genome shotgun (WGS) entry which is preliminary data.</text>
</comment>
<dbReference type="EMBL" id="BPLR01015076">
    <property type="protein sequence ID" value="GIY73383.1"/>
    <property type="molecule type" value="Genomic_DNA"/>
</dbReference>
<protein>
    <submittedName>
        <fullName evidence="1">Remodeling and spacing factor 1</fullName>
    </submittedName>
</protein>
<sequence>MCNENPMTCFQSNVIAPPELDKRMQIESNFLKYSPSPVEKSSFNEATCDNLSKKYTFSNIQFSGDLKHASSKNDPPPLLKSNVNVGNDVQLKEFSHSKSDLPFPTAKEKLSQKLIIKEEKQMIESTKIESSSTVNVSCTENLVKHKLTDKYKIDKHNSSKTTAIPIVDSTEVKHTISSMLKPDICSKQDNSTLCFSVSTEPFHVPDRATSQIDKLSISKKKTKTLMCRYQKLFQKRMWQSLMTNVVKLLKQSLKGQHYYC</sequence>
<evidence type="ECO:0000313" key="1">
    <source>
        <dbReference type="EMBL" id="GIY73383.1"/>
    </source>
</evidence>
<reference evidence="1 2" key="1">
    <citation type="submission" date="2021-06" db="EMBL/GenBank/DDBJ databases">
        <title>Caerostris extrusa draft genome.</title>
        <authorList>
            <person name="Kono N."/>
            <person name="Arakawa K."/>
        </authorList>
    </citation>
    <scope>NUCLEOTIDE SEQUENCE [LARGE SCALE GENOMIC DNA]</scope>
</reference>
<gene>
    <name evidence="1" type="primary">RSF1</name>
    <name evidence="1" type="ORF">CEXT_546691</name>
</gene>
<name>A0AAV4VV72_CAEEX</name>
<dbReference type="Proteomes" id="UP001054945">
    <property type="component" value="Unassembled WGS sequence"/>
</dbReference>